<keyword evidence="8 9" id="KW-0289">Folate biosynthesis</keyword>
<dbReference type="PROSITE" id="PS50972">
    <property type="entry name" value="PTERIN_BINDING"/>
    <property type="match status" value="1"/>
</dbReference>
<comment type="function">
    <text evidence="9">Catalyzes the condensation of para-aminobenzoate (pABA) with 6-hydroxymethyl-7,8-dihydropterin diphosphate (DHPt-PP) to form 7,8-dihydropteroate (H2Pte), the immediate precursor of folate derivatives.</text>
</comment>
<dbReference type="FunCoup" id="A0A395JKZ3">
    <property type="interactions" value="522"/>
</dbReference>
<sequence length="288" mass="30671">MPRSTEAKDRMRSLLRGKRAAIMGVVNVTPDSFSDGGSYFSTQSAIEHGLDLIEQGADILDVGGESTRPGAAPVDLPTELARVIPVIEGIRAESNIPISIDTYKSTVMTASVAAGATMINDINALQAEGAVAAAVEAGVPVCLMHKQGLPSTMQQSPQYANVVADVLEFLLERRTECVVAGIAPNDIVLDPGIGFGKTLTHNLTLLSAIPRLKAESHSEWLIGVSRKSMIDNLLQREVSERLPASLGLAVQAALNGARILRVHDVRATYDALHCVAAVLYQAERNDNQ</sequence>
<evidence type="ECO:0000256" key="5">
    <source>
        <dbReference type="ARBA" id="ARBA00022679"/>
    </source>
</evidence>
<evidence type="ECO:0000256" key="3">
    <source>
        <dbReference type="ARBA" id="ARBA00004763"/>
    </source>
</evidence>
<evidence type="ECO:0000256" key="8">
    <source>
        <dbReference type="ARBA" id="ARBA00022909"/>
    </source>
</evidence>
<comment type="similarity">
    <text evidence="9">Belongs to the DHPS family.</text>
</comment>
<keyword evidence="5 9" id="KW-0808">Transferase</keyword>
<evidence type="ECO:0000313" key="12">
    <source>
        <dbReference type="Proteomes" id="UP000253083"/>
    </source>
</evidence>
<dbReference type="GO" id="GO:0046654">
    <property type="term" value="P:tetrahydrofolate biosynthetic process"/>
    <property type="evidence" value="ECO:0007669"/>
    <property type="project" value="UniProtKB-UniPathway"/>
</dbReference>
<keyword evidence="12" id="KW-1185">Reference proteome</keyword>
<comment type="cofactor">
    <cofactor evidence="2 9">
        <name>Mg(2+)</name>
        <dbReference type="ChEBI" id="CHEBI:18420"/>
    </cofactor>
</comment>
<dbReference type="Gene3D" id="3.20.20.20">
    <property type="entry name" value="Dihydropteroate synthase-like"/>
    <property type="match status" value="1"/>
</dbReference>
<dbReference type="InParanoid" id="A0A395JKZ3"/>
<evidence type="ECO:0000256" key="6">
    <source>
        <dbReference type="ARBA" id="ARBA00022723"/>
    </source>
</evidence>
<dbReference type="Proteomes" id="UP000253083">
    <property type="component" value="Unassembled WGS sequence"/>
</dbReference>
<dbReference type="GO" id="GO:0004156">
    <property type="term" value="F:dihydropteroate synthase activity"/>
    <property type="evidence" value="ECO:0007669"/>
    <property type="project" value="UniProtKB-EC"/>
</dbReference>
<reference evidence="11 12" key="1">
    <citation type="submission" date="2018-06" db="EMBL/GenBank/DDBJ databases">
        <title>Genomic Encyclopedia of Type Strains, Phase IV (KMG-IV): sequencing the most valuable type-strain genomes for metagenomic binning, comparative biology and taxonomic classification.</title>
        <authorList>
            <person name="Goeker M."/>
        </authorList>
    </citation>
    <scope>NUCLEOTIDE SEQUENCE [LARGE SCALE GENOMIC DNA]</scope>
    <source>
        <strain evidence="11 12">DSM 24032</strain>
    </source>
</reference>
<dbReference type="GO" id="GO:0005829">
    <property type="term" value="C:cytosol"/>
    <property type="evidence" value="ECO:0007669"/>
    <property type="project" value="TreeGrafter"/>
</dbReference>
<organism evidence="11 12">
    <name type="scientific">Arenicella xantha</name>
    <dbReference type="NCBI Taxonomy" id="644221"/>
    <lineage>
        <taxon>Bacteria</taxon>
        <taxon>Pseudomonadati</taxon>
        <taxon>Pseudomonadota</taxon>
        <taxon>Gammaproteobacteria</taxon>
        <taxon>Arenicellales</taxon>
        <taxon>Arenicellaceae</taxon>
        <taxon>Arenicella</taxon>
    </lineage>
</organism>
<evidence type="ECO:0000259" key="10">
    <source>
        <dbReference type="PROSITE" id="PS50972"/>
    </source>
</evidence>
<dbReference type="UniPathway" id="UPA00077">
    <property type="reaction ID" value="UER00156"/>
</dbReference>
<dbReference type="InterPro" id="IPR000489">
    <property type="entry name" value="Pterin-binding_dom"/>
</dbReference>
<dbReference type="CDD" id="cd00739">
    <property type="entry name" value="DHPS"/>
    <property type="match status" value="1"/>
</dbReference>
<dbReference type="EMBL" id="QNRT01000002">
    <property type="protein sequence ID" value="RBP51463.1"/>
    <property type="molecule type" value="Genomic_DNA"/>
</dbReference>
<feature type="domain" description="Pterin-binding" evidence="10">
    <location>
        <begin position="20"/>
        <end position="273"/>
    </location>
</feature>
<keyword evidence="6 9" id="KW-0479">Metal-binding</keyword>
<keyword evidence="7 9" id="KW-0460">Magnesium</keyword>
<dbReference type="AlphaFoldDB" id="A0A395JKZ3"/>
<comment type="pathway">
    <text evidence="3 9">Cofactor biosynthesis; tetrahydrofolate biosynthesis; 7,8-dihydrofolate from 2-amino-4-hydroxy-6-hydroxymethyl-7,8-dihydropteridine diphosphate and 4-aminobenzoate: step 1/2.</text>
</comment>
<evidence type="ECO:0000313" key="11">
    <source>
        <dbReference type="EMBL" id="RBP51463.1"/>
    </source>
</evidence>
<dbReference type="NCBIfam" id="TIGR01496">
    <property type="entry name" value="DHPS"/>
    <property type="match status" value="1"/>
</dbReference>
<dbReference type="InterPro" id="IPR011005">
    <property type="entry name" value="Dihydropteroate_synth-like_sf"/>
</dbReference>
<evidence type="ECO:0000256" key="1">
    <source>
        <dbReference type="ARBA" id="ARBA00000012"/>
    </source>
</evidence>
<dbReference type="PROSITE" id="PS00793">
    <property type="entry name" value="DHPS_2"/>
    <property type="match status" value="1"/>
</dbReference>
<dbReference type="InterPro" id="IPR045031">
    <property type="entry name" value="DHP_synth-like"/>
</dbReference>
<comment type="catalytic activity">
    <reaction evidence="1">
        <text>(7,8-dihydropterin-6-yl)methyl diphosphate + 4-aminobenzoate = 7,8-dihydropteroate + diphosphate</text>
        <dbReference type="Rhea" id="RHEA:19949"/>
        <dbReference type="ChEBI" id="CHEBI:17836"/>
        <dbReference type="ChEBI" id="CHEBI:17839"/>
        <dbReference type="ChEBI" id="CHEBI:33019"/>
        <dbReference type="ChEBI" id="CHEBI:72950"/>
        <dbReference type="EC" id="2.5.1.15"/>
    </reaction>
</comment>
<proteinExistence type="inferred from homology"/>
<dbReference type="GO" id="GO:0046872">
    <property type="term" value="F:metal ion binding"/>
    <property type="evidence" value="ECO:0007669"/>
    <property type="project" value="UniProtKB-KW"/>
</dbReference>
<dbReference type="InterPro" id="IPR006390">
    <property type="entry name" value="DHP_synth_dom"/>
</dbReference>
<evidence type="ECO:0000256" key="7">
    <source>
        <dbReference type="ARBA" id="ARBA00022842"/>
    </source>
</evidence>
<protein>
    <recommendedName>
        <fullName evidence="4 9">Dihydropteroate synthase</fullName>
        <shortName evidence="9">DHPS</shortName>
        <ecNumber evidence="4 9">2.5.1.15</ecNumber>
    </recommendedName>
    <alternativeName>
        <fullName evidence="9">Dihydropteroate pyrophosphorylase</fullName>
    </alternativeName>
</protein>
<evidence type="ECO:0000256" key="9">
    <source>
        <dbReference type="RuleBase" id="RU361205"/>
    </source>
</evidence>
<dbReference type="Pfam" id="PF00809">
    <property type="entry name" value="Pterin_bind"/>
    <property type="match status" value="1"/>
</dbReference>
<evidence type="ECO:0000256" key="4">
    <source>
        <dbReference type="ARBA" id="ARBA00012458"/>
    </source>
</evidence>
<dbReference type="PROSITE" id="PS00792">
    <property type="entry name" value="DHPS_1"/>
    <property type="match status" value="1"/>
</dbReference>
<dbReference type="PANTHER" id="PTHR20941">
    <property type="entry name" value="FOLATE SYNTHESIS PROTEINS"/>
    <property type="match status" value="1"/>
</dbReference>
<dbReference type="EC" id="2.5.1.15" evidence="4 9"/>
<accession>A0A395JKZ3</accession>
<dbReference type="SUPFAM" id="SSF51717">
    <property type="entry name" value="Dihydropteroate synthetase-like"/>
    <property type="match status" value="1"/>
</dbReference>
<dbReference type="GO" id="GO:0046656">
    <property type="term" value="P:folic acid biosynthetic process"/>
    <property type="evidence" value="ECO:0007669"/>
    <property type="project" value="UniProtKB-KW"/>
</dbReference>
<gene>
    <name evidence="11" type="ORF">DFR28_102893</name>
</gene>
<dbReference type="PANTHER" id="PTHR20941:SF1">
    <property type="entry name" value="FOLIC ACID SYNTHESIS PROTEIN FOL1"/>
    <property type="match status" value="1"/>
</dbReference>
<name>A0A395JKZ3_9GAMM</name>
<comment type="caution">
    <text evidence="11">The sequence shown here is derived from an EMBL/GenBank/DDBJ whole genome shotgun (WGS) entry which is preliminary data.</text>
</comment>
<evidence type="ECO:0000256" key="2">
    <source>
        <dbReference type="ARBA" id="ARBA00001946"/>
    </source>
</evidence>